<name>A0ABU5C2Y0_9BACI</name>
<evidence type="ECO:0000313" key="5">
    <source>
        <dbReference type="Proteomes" id="UP001281447"/>
    </source>
</evidence>
<dbReference type="Gene3D" id="3.40.630.10">
    <property type="entry name" value="Zn peptidases"/>
    <property type="match status" value="1"/>
</dbReference>
<dbReference type="Pfam" id="PF07687">
    <property type="entry name" value="M20_dimer"/>
    <property type="match status" value="1"/>
</dbReference>
<dbReference type="Pfam" id="PF01546">
    <property type="entry name" value="Peptidase_M20"/>
    <property type="match status" value="1"/>
</dbReference>
<dbReference type="SUPFAM" id="SSF53187">
    <property type="entry name" value="Zn-dependent exopeptidases"/>
    <property type="match status" value="1"/>
</dbReference>
<dbReference type="Gene3D" id="3.30.70.360">
    <property type="match status" value="1"/>
</dbReference>
<gene>
    <name evidence="4" type="ORF">RWE15_03410</name>
</gene>
<evidence type="ECO:0000256" key="2">
    <source>
        <dbReference type="ARBA" id="ARBA00022801"/>
    </source>
</evidence>
<organism evidence="4 5">
    <name type="scientific">Tigheibacillus halophilus</name>
    <dbReference type="NCBI Taxonomy" id="361280"/>
    <lineage>
        <taxon>Bacteria</taxon>
        <taxon>Bacillati</taxon>
        <taxon>Bacillota</taxon>
        <taxon>Bacilli</taxon>
        <taxon>Bacillales</taxon>
        <taxon>Bacillaceae</taxon>
        <taxon>Tigheibacillus</taxon>
    </lineage>
</organism>
<evidence type="ECO:0000259" key="3">
    <source>
        <dbReference type="Pfam" id="PF07687"/>
    </source>
</evidence>
<accession>A0ABU5C2Y0</accession>
<feature type="domain" description="Peptidase M20 dimerisation" evidence="3">
    <location>
        <begin position="188"/>
        <end position="273"/>
    </location>
</feature>
<protein>
    <submittedName>
        <fullName evidence="4">M20/M25/M40 family metallo-hydrolase</fullName>
    </submittedName>
</protein>
<keyword evidence="1" id="KW-0479">Metal-binding</keyword>
<dbReference type="InterPro" id="IPR002933">
    <property type="entry name" value="Peptidase_M20"/>
</dbReference>
<dbReference type="EMBL" id="JAWDIP010000003">
    <property type="protein sequence ID" value="MDY0393662.1"/>
    <property type="molecule type" value="Genomic_DNA"/>
</dbReference>
<dbReference type="PANTHER" id="PTHR43808:SF25">
    <property type="entry name" value="PEPTIDASE M20 DIMERISATION DOMAIN-CONTAINING PROTEIN"/>
    <property type="match status" value="1"/>
</dbReference>
<dbReference type="Proteomes" id="UP001281447">
    <property type="component" value="Unassembled WGS sequence"/>
</dbReference>
<keyword evidence="2" id="KW-0378">Hydrolase</keyword>
<reference evidence="4 5" key="1">
    <citation type="submission" date="2023-10" db="EMBL/GenBank/DDBJ databases">
        <title>Virgibacillus halophilus 5B73C genome.</title>
        <authorList>
            <person name="Miliotis G."/>
            <person name="Sengupta P."/>
            <person name="Hameed A."/>
            <person name="Chuvochina M."/>
            <person name="Mcdonagh F."/>
            <person name="Simpson A.C."/>
            <person name="Singh N.K."/>
            <person name="Rekha P.D."/>
            <person name="Raman K."/>
            <person name="Hugenholtz P."/>
            <person name="Venkateswaran K."/>
        </authorList>
    </citation>
    <scope>NUCLEOTIDE SEQUENCE [LARGE SCALE GENOMIC DNA]</scope>
    <source>
        <strain evidence="4 5">5B73C</strain>
    </source>
</reference>
<comment type="caution">
    <text evidence="4">The sequence shown here is derived from an EMBL/GenBank/DDBJ whole genome shotgun (WGS) entry which is preliminary data.</text>
</comment>
<dbReference type="SUPFAM" id="SSF55031">
    <property type="entry name" value="Bacterial exopeptidase dimerisation domain"/>
    <property type="match status" value="1"/>
</dbReference>
<sequence>MSGLKKKLNEFGCFDEISMPAVDQNLPNIVAKRNGSREGKGLFFNGHTDVVPVSEKQEKEWRKMKPWSGEIAENKIWGRGASDMKGGNTAFIWAIKILHDLGIKLKGDCIATLVVGEETADKKIGIDAVMQSTKLPKTGIIAEATDLQICPATMGEFYFSIKIFGKSCNLALRHKTIYPSVYGEDIPGVNAIDLMRKIQNRLVELEHQWGLYRKHPLMEPGNMSISITKIQGGDTYSAIAENCEMIGGVIYAPDLKYEEVKNEFLEAIDQVVKSDYWLRENPPEITIPYFIPNKPANNLSVNHPLTKVFERARRNVMGGEPAFSTPTSNTNDGNYMVEKGYETITFGLRENNNHGTNEFIYCEDLLNMIKVYALGILEWCEWDN</sequence>
<evidence type="ECO:0000256" key="1">
    <source>
        <dbReference type="ARBA" id="ARBA00022723"/>
    </source>
</evidence>
<dbReference type="PANTHER" id="PTHR43808">
    <property type="entry name" value="ACETYLORNITHINE DEACETYLASE"/>
    <property type="match status" value="1"/>
</dbReference>
<dbReference type="InterPro" id="IPR036264">
    <property type="entry name" value="Bact_exopeptidase_dim_dom"/>
</dbReference>
<dbReference type="InterPro" id="IPR011650">
    <property type="entry name" value="Peptidase_M20_dimer"/>
</dbReference>
<proteinExistence type="predicted"/>
<dbReference type="InterPro" id="IPR050072">
    <property type="entry name" value="Peptidase_M20A"/>
</dbReference>
<evidence type="ECO:0000313" key="4">
    <source>
        <dbReference type="EMBL" id="MDY0393662.1"/>
    </source>
</evidence>
<keyword evidence="5" id="KW-1185">Reference proteome</keyword>